<evidence type="ECO:0000313" key="3">
    <source>
        <dbReference type="Proteomes" id="UP000507222"/>
    </source>
</evidence>
<accession>A0A6J5UTW8</accession>
<keyword evidence="1" id="KW-0175">Coiled coil</keyword>
<feature type="coiled-coil region" evidence="1">
    <location>
        <begin position="112"/>
        <end position="153"/>
    </location>
</feature>
<name>A0A6J5UTW8_PRUAR</name>
<evidence type="ECO:0000256" key="1">
    <source>
        <dbReference type="SAM" id="Coils"/>
    </source>
</evidence>
<protein>
    <submittedName>
        <fullName evidence="2">Uncharacterized protein</fullName>
    </submittedName>
</protein>
<dbReference type="EMBL" id="CAEKDK010000004">
    <property type="protein sequence ID" value="CAB4277408.1"/>
    <property type="molecule type" value="Genomic_DNA"/>
</dbReference>
<sequence>MEFPTIPEASTYLNLSLASPSNQETTCENVVFPHSNFHTNSTSMQAAKMHNEIPTTMNMLTPYENLVMARRFDKTAVDVTNFFSAYCAASIANVGLRFLARNQKCALLTALVATLKAEVAKLHRQLKQSNRHIEALEKKNRDYAKLVEVLQTRVSRRNI</sequence>
<dbReference type="Proteomes" id="UP000507222">
    <property type="component" value="Unassembled WGS sequence"/>
</dbReference>
<dbReference type="AlphaFoldDB" id="A0A6J5UTW8"/>
<proteinExistence type="predicted"/>
<reference evidence="2 3" key="1">
    <citation type="submission" date="2020-05" db="EMBL/GenBank/DDBJ databases">
        <authorList>
            <person name="Campoy J."/>
            <person name="Schneeberger K."/>
            <person name="Spophaly S."/>
        </authorList>
    </citation>
    <scope>NUCLEOTIDE SEQUENCE [LARGE SCALE GENOMIC DNA]</scope>
    <source>
        <strain evidence="2">PruArmRojPasFocal</strain>
    </source>
</reference>
<evidence type="ECO:0000313" key="2">
    <source>
        <dbReference type="EMBL" id="CAB4277408.1"/>
    </source>
</evidence>
<organism evidence="2 3">
    <name type="scientific">Prunus armeniaca</name>
    <name type="common">Apricot</name>
    <name type="synonym">Armeniaca vulgaris</name>
    <dbReference type="NCBI Taxonomy" id="36596"/>
    <lineage>
        <taxon>Eukaryota</taxon>
        <taxon>Viridiplantae</taxon>
        <taxon>Streptophyta</taxon>
        <taxon>Embryophyta</taxon>
        <taxon>Tracheophyta</taxon>
        <taxon>Spermatophyta</taxon>
        <taxon>Magnoliopsida</taxon>
        <taxon>eudicotyledons</taxon>
        <taxon>Gunneridae</taxon>
        <taxon>Pentapetalae</taxon>
        <taxon>rosids</taxon>
        <taxon>fabids</taxon>
        <taxon>Rosales</taxon>
        <taxon>Rosaceae</taxon>
        <taxon>Amygdaloideae</taxon>
        <taxon>Amygdaleae</taxon>
        <taxon>Prunus</taxon>
    </lineage>
</organism>
<gene>
    <name evidence="2" type="ORF">CURHAP_LOCUS27121</name>
</gene>